<accession>A0A1N6YTE7</accession>
<keyword evidence="1" id="KW-1133">Transmembrane helix</keyword>
<dbReference type="KEGG" id="hda:BB347_02500"/>
<dbReference type="STRING" id="588898.BB347_02500"/>
<organism evidence="3 4">
    <name type="scientific">Natronorubrum daqingense</name>
    <dbReference type="NCBI Taxonomy" id="588898"/>
    <lineage>
        <taxon>Archaea</taxon>
        <taxon>Methanobacteriati</taxon>
        <taxon>Methanobacteriota</taxon>
        <taxon>Stenosarchaea group</taxon>
        <taxon>Halobacteria</taxon>
        <taxon>Halobacteriales</taxon>
        <taxon>Natrialbaceae</taxon>
        <taxon>Natronorubrum</taxon>
    </lineage>
</organism>
<protein>
    <submittedName>
        <fullName evidence="2">Transporter</fullName>
    </submittedName>
</protein>
<dbReference type="Proteomes" id="UP000187321">
    <property type="component" value="Chromosome"/>
</dbReference>
<dbReference type="EMBL" id="CP019327">
    <property type="protein sequence ID" value="APX95573.1"/>
    <property type="molecule type" value="Genomic_DNA"/>
</dbReference>
<dbReference type="AlphaFoldDB" id="A0A1N6YTE7"/>
<sequence>MVRVSTLVILAGIVLLFIPIPPVATVSGVIVILIGLALRFLTDL</sequence>
<keyword evidence="1" id="KW-0812">Transmembrane</keyword>
<gene>
    <name evidence="2" type="ORF">BB347_02500</name>
    <name evidence="3" type="ORF">SAMN05421809_0547</name>
</gene>
<evidence type="ECO:0000313" key="2">
    <source>
        <dbReference type="EMBL" id="APX95573.1"/>
    </source>
</evidence>
<name>A0A1N6YTE7_9EURY</name>
<reference evidence="2 5" key="1">
    <citation type="submission" date="2017-01" db="EMBL/GenBank/DDBJ databases">
        <title>Complete genome sequence of Haloterrigena daqingensis type strain (JX313T).</title>
        <authorList>
            <person name="Shuang W."/>
        </authorList>
    </citation>
    <scope>NUCLEOTIDE SEQUENCE [LARGE SCALE GENOMIC DNA]</scope>
    <source>
        <strain evidence="2 5">JX313</strain>
    </source>
</reference>
<proteinExistence type="predicted"/>
<dbReference type="RefSeq" id="WP_076578721.1">
    <property type="nucleotide sequence ID" value="NZ_CP019327.1"/>
</dbReference>
<evidence type="ECO:0000313" key="4">
    <source>
        <dbReference type="Proteomes" id="UP000185687"/>
    </source>
</evidence>
<evidence type="ECO:0000256" key="1">
    <source>
        <dbReference type="SAM" id="Phobius"/>
    </source>
</evidence>
<evidence type="ECO:0000313" key="3">
    <source>
        <dbReference type="EMBL" id="SIR17661.1"/>
    </source>
</evidence>
<keyword evidence="4" id="KW-1185">Reference proteome</keyword>
<reference evidence="3 4" key="2">
    <citation type="submission" date="2017-01" db="EMBL/GenBank/DDBJ databases">
        <authorList>
            <person name="Mah S.A."/>
            <person name="Swanson W.J."/>
            <person name="Moy G.W."/>
            <person name="Vacquier V.D."/>
        </authorList>
    </citation>
    <scope>NUCLEOTIDE SEQUENCE [LARGE SCALE GENOMIC DNA]</scope>
    <source>
        <strain evidence="3 4">CGMCC 1.8909</strain>
    </source>
</reference>
<dbReference type="GeneID" id="30954777"/>
<evidence type="ECO:0000313" key="5">
    <source>
        <dbReference type="Proteomes" id="UP000187321"/>
    </source>
</evidence>
<dbReference type="EMBL" id="FTNP01000001">
    <property type="protein sequence ID" value="SIR17661.1"/>
    <property type="molecule type" value="Genomic_DNA"/>
</dbReference>
<feature type="transmembrane region" description="Helical" evidence="1">
    <location>
        <begin position="7"/>
        <end position="38"/>
    </location>
</feature>
<dbReference type="OrthoDB" id="199305at2157"/>
<keyword evidence="1" id="KW-0472">Membrane</keyword>
<dbReference type="Proteomes" id="UP000185687">
    <property type="component" value="Unassembled WGS sequence"/>
</dbReference>